<evidence type="ECO:0000313" key="2">
    <source>
        <dbReference type="EMBL" id="ESL05358.1"/>
    </source>
</evidence>
<dbReference type="GO" id="GO:0000175">
    <property type="term" value="F:3'-5'-RNA exonuclease activity"/>
    <property type="evidence" value="ECO:0007669"/>
    <property type="project" value="TreeGrafter"/>
</dbReference>
<comment type="caution">
    <text evidence="2">The sequence shown here is derived from an EMBL/GenBank/DDBJ whole genome shotgun (WGS) entry which is preliminary data.</text>
</comment>
<dbReference type="SUPFAM" id="SSF53098">
    <property type="entry name" value="Ribonuclease H-like"/>
    <property type="match status" value="1"/>
</dbReference>
<dbReference type="OrthoDB" id="414075at2759"/>
<dbReference type="VEuPathDB" id="TriTrypDB:TRSC58_06996"/>
<dbReference type="EMBL" id="AUPL01006996">
    <property type="protein sequence ID" value="ESL05358.1"/>
    <property type="molecule type" value="Genomic_DNA"/>
</dbReference>
<dbReference type="GO" id="GO:0003723">
    <property type="term" value="F:RNA binding"/>
    <property type="evidence" value="ECO:0007669"/>
    <property type="project" value="TreeGrafter"/>
</dbReference>
<sequence length="521" mass="61122">MNVDKESFPLIFEDFKETLEGCDFYAVDQEMTGVNFEDQHRSQLMSLTELYKENLDVVRRYVAFQFGITLFTLLEEGVYEVKPYNFYLLKGYGDFAVNTEAIFFLVSHEMDFQKWLASGLHYCNKEEEEKEKQEHCTEKCTHGPSDMEEKIAFHIVNEIEEWWMNSSKREKDTLSFKMIMTEKIKAIVMLLLKQRDIYVHLKYDTISKVYQLPADITVRRIDSQNANLQKKELGSHSFSSFVGALGFRELWKCLTKCKKPIVGHNFFLDIMFMMHMHETKLPMEYEEFKKQVHTLFPCIYDTKTLSKAMIFSIPRTSLHLQGLYKECCKLNEKSKTSVRFYSPPGFHLYDERCVGSGGKAHEAGYDAYMTGIVFAIIKNLYKNIDGMEVNDWENVVSVYGSSYYMKLNGNDFLELRSTFLLEFEEYVDVDLVRSLVCTEDDVERIKNNKEPVSFFLHMVCSKSETHSKTFVVKFRNENMDEKTIKTQINSSMKRLSQSLCAKLNKQDTIFTPVKRIVRFLE</sequence>
<gene>
    <name evidence="2" type="ORF">TRSC58_06996</name>
</gene>
<protein>
    <submittedName>
        <fullName evidence="2">Uncharacterized protein</fullName>
    </submittedName>
</protein>
<reference evidence="2 3" key="1">
    <citation type="submission" date="2013-07" db="EMBL/GenBank/DDBJ databases">
        <authorList>
            <person name="Stoco P.H."/>
            <person name="Wagner G."/>
            <person name="Gerber A."/>
            <person name="Zaha A."/>
            <person name="Thompson C."/>
            <person name="Bartholomeu D.C."/>
            <person name="Luckemeyer D.D."/>
            <person name="Bahia D."/>
            <person name="Loreto E."/>
            <person name="Prestes E.B."/>
            <person name="Lima F.M."/>
            <person name="Rodrigues-Luiz G."/>
            <person name="Vallejo G.A."/>
            <person name="Filho J.F."/>
            <person name="Monteiro K.M."/>
            <person name="Tyler K.M."/>
            <person name="de Almeida L.G."/>
            <person name="Ortiz M.F."/>
            <person name="Siervo M.A."/>
            <person name="de Moraes M.H."/>
            <person name="Cunha O.L."/>
            <person name="Mendonca-Neto R."/>
            <person name="Silva R."/>
            <person name="Teixeira S.M."/>
            <person name="Murta S.M."/>
            <person name="Sincero T.C."/>
            <person name="Mendes T.A."/>
            <person name="Urmenyi T.P."/>
            <person name="Silva V.G."/>
            <person name="da Rocha W.D."/>
            <person name="Andersson B."/>
            <person name="Romanha A.J."/>
            <person name="Steindel M."/>
            <person name="de Vasconcelos A.T."/>
            <person name="Grisard E.C."/>
        </authorList>
    </citation>
    <scope>NUCLEOTIDE SEQUENCE [LARGE SCALE GENOMIC DNA]</scope>
    <source>
        <strain evidence="2 3">SC58</strain>
    </source>
</reference>
<evidence type="ECO:0000256" key="1">
    <source>
        <dbReference type="ARBA" id="ARBA00008372"/>
    </source>
</evidence>
<dbReference type="Pfam" id="PF04857">
    <property type="entry name" value="CAF1"/>
    <property type="match status" value="1"/>
</dbReference>
<dbReference type="PANTHER" id="PTHR15092:SF22">
    <property type="entry name" value="POLY(A)-SPECIFIC RIBONUCLEASE PNLDC1"/>
    <property type="match status" value="1"/>
</dbReference>
<dbReference type="Gene3D" id="3.30.420.10">
    <property type="entry name" value="Ribonuclease H-like superfamily/Ribonuclease H"/>
    <property type="match status" value="2"/>
</dbReference>
<dbReference type="AlphaFoldDB" id="A0A061IRY5"/>
<name>A0A061IRY5_TRYRA</name>
<keyword evidence="3" id="KW-1185">Reference proteome</keyword>
<organism evidence="2 3">
    <name type="scientific">Trypanosoma rangeli SC58</name>
    <dbReference type="NCBI Taxonomy" id="429131"/>
    <lineage>
        <taxon>Eukaryota</taxon>
        <taxon>Discoba</taxon>
        <taxon>Euglenozoa</taxon>
        <taxon>Kinetoplastea</taxon>
        <taxon>Metakinetoplastina</taxon>
        <taxon>Trypanosomatida</taxon>
        <taxon>Trypanosomatidae</taxon>
        <taxon>Trypanosoma</taxon>
        <taxon>Herpetosoma</taxon>
    </lineage>
</organism>
<accession>A0A061IRY5</accession>
<evidence type="ECO:0000313" key="3">
    <source>
        <dbReference type="Proteomes" id="UP000031737"/>
    </source>
</evidence>
<dbReference type="Proteomes" id="UP000031737">
    <property type="component" value="Unassembled WGS sequence"/>
</dbReference>
<dbReference type="InterPro" id="IPR006941">
    <property type="entry name" value="RNase_CAF1"/>
</dbReference>
<dbReference type="InterPro" id="IPR036397">
    <property type="entry name" value="RNaseH_sf"/>
</dbReference>
<dbReference type="InterPro" id="IPR051181">
    <property type="entry name" value="CAF1_poly(A)_ribonucleases"/>
</dbReference>
<comment type="similarity">
    <text evidence="1">Belongs to the CAF1 family.</text>
</comment>
<dbReference type="InterPro" id="IPR012337">
    <property type="entry name" value="RNaseH-like_sf"/>
</dbReference>
<proteinExistence type="inferred from homology"/>
<dbReference type="PANTHER" id="PTHR15092">
    <property type="entry name" value="POLY A -SPECIFIC RIBONUCLEASE/TARGET OF EGR1, MEMBER 1"/>
    <property type="match status" value="1"/>
</dbReference>